<reference evidence="1" key="2">
    <citation type="submission" date="2015-02" db="EMBL/GenBank/DDBJ databases">
        <authorList>
            <person name="Chooi Y.-H."/>
        </authorList>
    </citation>
    <scope>NUCLEOTIDE SEQUENCE</scope>
    <source>
        <tissue evidence="1">Seedling</tissue>
    </source>
</reference>
<dbReference type="Gramene" id="KOM28716">
    <property type="protein sequence ID" value="KOM28716"/>
    <property type="gene ID" value="LR48_Vigan564s002600"/>
</dbReference>
<evidence type="ECO:0000313" key="3">
    <source>
        <dbReference type="Proteomes" id="UP000053144"/>
    </source>
</evidence>
<dbReference type="Gramene" id="KOM45560">
    <property type="protein sequence ID" value="KOM45560"/>
    <property type="gene ID" value="LR48_Vigan06g086600"/>
</dbReference>
<protein>
    <submittedName>
        <fullName evidence="1">Uncharacterized protein</fullName>
    </submittedName>
</protein>
<gene>
    <name evidence="2" type="ORF">LR48_Vigan06g086600</name>
    <name evidence="1" type="ORF">LR48_Vigan564s002600</name>
</gene>
<name>A0A0L9TEA0_PHAAN</name>
<evidence type="ECO:0000313" key="1">
    <source>
        <dbReference type="EMBL" id="KOM28716.1"/>
    </source>
</evidence>
<sequence length="57" mass="6583">MKEESTVIESKWGHGLSWCSCHVEKNSSTLESKTGRVVGDLREEKRSGLHDAYFFYF</sequence>
<evidence type="ECO:0000313" key="2">
    <source>
        <dbReference type="EMBL" id="KOM45560.1"/>
    </source>
</evidence>
<dbReference type="AlphaFoldDB" id="A0A0L9TEA0"/>
<dbReference type="Proteomes" id="UP000053144">
    <property type="component" value="Chromosome 6"/>
</dbReference>
<proteinExistence type="predicted"/>
<reference evidence="3" key="1">
    <citation type="journal article" date="2015" name="Proc. Natl. Acad. Sci. U.S.A.">
        <title>Genome sequencing of adzuki bean (Vigna angularis) provides insight into high starch and low fat accumulation and domestication.</title>
        <authorList>
            <person name="Yang K."/>
            <person name="Tian Z."/>
            <person name="Chen C."/>
            <person name="Luo L."/>
            <person name="Zhao B."/>
            <person name="Wang Z."/>
            <person name="Yu L."/>
            <person name="Li Y."/>
            <person name="Sun Y."/>
            <person name="Li W."/>
            <person name="Chen Y."/>
            <person name="Li Y."/>
            <person name="Zhang Y."/>
            <person name="Ai D."/>
            <person name="Zhao J."/>
            <person name="Shang C."/>
            <person name="Ma Y."/>
            <person name="Wu B."/>
            <person name="Wang M."/>
            <person name="Gao L."/>
            <person name="Sun D."/>
            <person name="Zhang P."/>
            <person name="Guo F."/>
            <person name="Wang W."/>
            <person name="Li Y."/>
            <person name="Wang J."/>
            <person name="Varshney R.K."/>
            <person name="Wang J."/>
            <person name="Ling H.Q."/>
            <person name="Wan P."/>
        </authorList>
    </citation>
    <scope>NUCLEOTIDE SEQUENCE</scope>
    <source>
        <strain evidence="3">cv. Jingnong 6</strain>
    </source>
</reference>
<accession>A0A0L9TEA0</accession>
<dbReference type="EMBL" id="CM003376">
    <property type="protein sequence ID" value="KOM45560.1"/>
    <property type="molecule type" value="Genomic_DNA"/>
</dbReference>
<organism evidence="1 3">
    <name type="scientific">Phaseolus angularis</name>
    <name type="common">Azuki bean</name>
    <name type="synonym">Vigna angularis</name>
    <dbReference type="NCBI Taxonomy" id="3914"/>
    <lineage>
        <taxon>Eukaryota</taxon>
        <taxon>Viridiplantae</taxon>
        <taxon>Streptophyta</taxon>
        <taxon>Embryophyta</taxon>
        <taxon>Tracheophyta</taxon>
        <taxon>Spermatophyta</taxon>
        <taxon>Magnoliopsida</taxon>
        <taxon>eudicotyledons</taxon>
        <taxon>Gunneridae</taxon>
        <taxon>Pentapetalae</taxon>
        <taxon>rosids</taxon>
        <taxon>fabids</taxon>
        <taxon>Fabales</taxon>
        <taxon>Fabaceae</taxon>
        <taxon>Papilionoideae</taxon>
        <taxon>50 kb inversion clade</taxon>
        <taxon>NPAAA clade</taxon>
        <taxon>indigoferoid/millettioid clade</taxon>
        <taxon>Phaseoleae</taxon>
        <taxon>Vigna</taxon>
    </lineage>
</organism>
<dbReference type="EMBL" id="KQ258444">
    <property type="protein sequence ID" value="KOM28716.1"/>
    <property type="molecule type" value="Genomic_DNA"/>
</dbReference>